<protein>
    <submittedName>
        <fullName evidence="2">Chromatin DNA-binding EKC/KEOPS complex subunit</fullName>
    </submittedName>
</protein>
<dbReference type="RefSeq" id="XP_064849941.1">
    <property type="nucleotide sequence ID" value="XM_064993869.1"/>
</dbReference>
<dbReference type="GeneID" id="90070920"/>
<dbReference type="InterPro" id="IPR015419">
    <property type="entry name" value="CTAG/Pcc1"/>
</dbReference>
<dbReference type="Proteomes" id="UP001360560">
    <property type="component" value="Unassembled WGS sequence"/>
</dbReference>
<dbReference type="GO" id="GO:0003677">
    <property type="term" value="F:DNA binding"/>
    <property type="evidence" value="ECO:0007669"/>
    <property type="project" value="UniProtKB-KW"/>
</dbReference>
<reference evidence="2 3" key="1">
    <citation type="journal article" date="2023" name="Elife">
        <title>Identification of key yeast species and microbe-microbe interactions impacting larval growth of Drosophila in the wild.</title>
        <authorList>
            <person name="Mure A."/>
            <person name="Sugiura Y."/>
            <person name="Maeda R."/>
            <person name="Honda K."/>
            <person name="Sakurai N."/>
            <person name="Takahashi Y."/>
            <person name="Watada M."/>
            <person name="Katoh T."/>
            <person name="Gotoh A."/>
            <person name="Gotoh Y."/>
            <person name="Taniguchi I."/>
            <person name="Nakamura K."/>
            <person name="Hayashi T."/>
            <person name="Katayama T."/>
            <person name="Uemura T."/>
            <person name="Hattori Y."/>
        </authorList>
    </citation>
    <scope>NUCLEOTIDE SEQUENCE [LARGE SCALE GENOMIC DNA]</scope>
    <source>
        <strain evidence="2 3">SC-9</strain>
    </source>
</reference>
<name>A0AAV5QEE3_9ASCO</name>
<keyword evidence="2" id="KW-0238">DNA-binding</keyword>
<keyword evidence="3" id="KW-1185">Reference proteome</keyword>
<evidence type="ECO:0000313" key="2">
    <source>
        <dbReference type="EMBL" id="GMM32941.1"/>
    </source>
</evidence>
<comment type="similarity">
    <text evidence="1">Belongs to the CTAG/PCC1 family.</text>
</comment>
<proteinExistence type="inferred from homology"/>
<evidence type="ECO:0000313" key="3">
    <source>
        <dbReference type="Proteomes" id="UP001360560"/>
    </source>
</evidence>
<gene>
    <name evidence="2" type="ORF">DASC09_002660</name>
</gene>
<organism evidence="2 3">
    <name type="scientific">Saccharomycopsis crataegensis</name>
    <dbReference type="NCBI Taxonomy" id="43959"/>
    <lineage>
        <taxon>Eukaryota</taxon>
        <taxon>Fungi</taxon>
        <taxon>Dikarya</taxon>
        <taxon>Ascomycota</taxon>
        <taxon>Saccharomycotina</taxon>
        <taxon>Saccharomycetes</taxon>
        <taxon>Saccharomycopsidaceae</taxon>
        <taxon>Saccharomycopsis</taxon>
    </lineage>
</organism>
<accession>A0AAV5QEE3</accession>
<dbReference type="EMBL" id="BTFZ01000001">
    <property type="protein sequence ID" value="GMM32941.1"/>
    <property type="molecule type" value="Genomic_DNA"/>
</dbReference>
<comment type="caution">
    <text evidence="2">The sequence shown here is derived from an EMBL/GenBank/DDBJ whole genome shotgun (WGS) entry which is preliminary data.</text>
</comment>
<dbReference type="Gene3D" id="3.30.310.50">
    <property type="entry name" value="Alpha-D-phosphohexomutase, C-terminal domain"/>
    <property type="match status" value="1"/>
</dbReference>
<evidence type="ECO:0000256" key="1">
    <source>
        <dbReference type="ARBA" id="ARBA00007073"/>
    </source>
</evidence>
<sequence>MSAVTLSLSIPMQSARQADISKRVMEADPILKENEISVDYKTDNTMLTVDFAASSDRILRTVVNSTIESLKSVIECFDEFDE</sequence>
<dbReference type="AlphaFoldDB" id="A0AAV5QEE3"/>
<dbReference type="Pfam" id="PF09341">
    <property type="entry name" value="Pcc1"/>
    <property type="match status" value="1"/>
</dbReference>